<dbReference type="Proteomes" id="UP001281614">
    <property type="component" value="Unassembled WGS sequence"/>
</dbReference>
<keyword evidence="2" id="KW-1185">Reference proteome</keyword>
<dbReference type="AlphaFoldDB" id="A0AAD9Y7G5"/>
<accession>A0AAD9Y7G5</accession>
<name>A0AAD9Y7G5_COLKA</name>
<evidence type="ECO:0000313" key="1">
    <source>
        <dbReference type="EMBL" id="KAK2740768.1"/>
    </source>
</evidence>
<proteinExistence type="predicted"/>
<reference evidence="1" key="1">
    <citation type="submission" date="2023-02" db="EMBL/GenBank/DDBJ databases">
        <title>Colletotrichum kahawae CIFC_Que2 genome sequencing and assembly.</title>
        <authorList>
            <person name="Baroncelli R."/>
        </authorList>
    </citation>
    <scope>NUCLEOTIDE SEQUENCE</scope>
    <source>
        <strain evidence="1">CIFC_Que2</strain>
    </source>
</reference>
<evidence type="ECO:0000313" key="2">
    <source>
        <dbReference type="Proteomes" id="UP001281614"/>
    </source>
</evidence>
<comment type="caution">
    <text evidence="1">The sequence shown here is derived from an EMBL/GenBank/DDBJ whole genome shotgun (WGS) entry which is preliminary data.</text>
</comment>
<gene>
    <name evidence="1" type="ORF">CKAH01_07046</name>
</gene>
<dbReference type="EMBL" id="VYYT01000345">
    <property type="protein sequence ID" value="KAK2740768.1"/>
    <property type="molecule type" value="Genomic_DNA"/>
</dbReference>
<organism evidence="1 2">
    <name type="scientific">Colletotrichum kahawae</name>
    <name type="common">Coffee berry disease fungus</name>
    <dbReference type="NCBI Taxonomy" id="34407"/>
    <lineage>
        <taxon>Eukaryota</taxon>
        <taxon>Fungi</taxon>
        <taxon>Dikarya</taxon>
        <taxon>Ascomycota</taxon>
        <taxon>Pezizomycotina</taxon>
        <taxon>Sordariomycetes</taxon>
        <taxon>Hypocreomycetidae</taxon>
        <taxon>Glomerellales</taxon>
        <taxon>Glomerellaceae</taxon>
        <taxon>Colletotrichum</taxon>
        <taxon>Colletotrichum gloeosporioides species complex</taxon>
    </lineage>
</organism>
<sequence>MAAKVTNSGPLPAATEALPLGRVARCGTYPSALNPPAQLPDWGTCSSCPSSYHEAPTHHGGLVRLHTHLIPLTPSSVRALFHRSPTVVRPVTR</sequence>
<protein>
    <submittedName>
        <fullName evidence="1">Uncharacterized protein</fullName>
    </submittedName>
</protein>